<dbReference type="InterPro" id="IPR001789">
    <property type="entry name" value="Sig_transdc_resp-reg_receiver"/>
</dbReference>
<dbReference type="InterPro" id="IPR001867">
    <property type="entry name" value="OmpR/PhoB-type_DNA-bd"/>
</dbReference>
<evidence type="ECO:0000313" key="6">
    <source>
        <dbReference type="EMBL" id="MXP44961.1"/>
    </source>
</evidence>
<evidence type="ECO:0000313" key="7">
    <source>
        <dbReference type="Proteomes" id="UP000431922"/>
    </source>
</evidence>
<name>A0A845B108_9SPHN</name>
<dbReference type="PANTHER" id="PTHR48111:SF50">
    <property type="entry name" value="KDP OPERON TRANSCRIPTIONAL REGULATORY PROTEIN KDPE"/>
    <property type="match status" value="1"/>
</dbReference>
<protein>
    <submittedName>
        <fullName evidence="6">Response regulator</fullName>
    </submittedName>
</protein>
<dbReference type="Gene3D" id="3.40.50.2300">
    <property type="match status" value="1"/>
</dbReference>
<organism evidence="6 7">
    <name type="scientific">Allopontixanthobacter sediminis</name>
    <dbReference type="NCBI Taxonomy" id="1689985"/>
    <lineage>
        <taxon>Bacteria</taxon>
        <taxon>Pseudomonadati</taxon>
        <taxon>Pseudomonadota</taxon>
        <taxon>Alphaproteobacteria</taxon>
        <taxon>Sphingomonadales</taxon>
        <taxon>Erythrobacteraceae</taxon>
        <taxon>Allopontixanthobacter</taxon>
    </lineage>
</organism>
<dbReference type="CDD" id="cd00383">
    <property type="entry name" value="trans_reg_C"/>
    <property type="match status" value="1"/>
</dbReference>
<dbReference type="PROSITE" id="PS51755">
    <property type="entry name" value="OMPR_PHOB"/>
    <property type="match status" value="1"/>
</dbReference>
<keyword evidence="7" id="KW-1185">Reference proteome</keyword>
<dbReference type="PROSITE" id="PS50110">
    <property type="entry name" value="RESPONSE_REGULATORY"/>
    <property type="match status" value="1"/>
</dbReference>
<dbReference type="InterPro" id="IPR036388">
    <property type="entry name" value="WH-like_DNA-bd_sf"/>
</dbReference>
<feature type="DNA-binding region" description="OmpR/PhoB-type" evidence="3">
    <location>
        <begin position="126"/>
        <end position="224"/>
    </location>
</feature>
<accession>A0A845B108</accession>
<keyword evidence="2" id="KW-0597">Phosphoprotein</keyword>
<dbReference type="OrthoDB" id="7407049at2"/>
<evidence type="ECO:0000256" key="1">
    <source>
        <dbReference type="ARBA" id="ARBA00023125"/>
    </source>
</evidence>
<dbReference type="RefSeq" id="WP_160756613.1">
    <property type="nucleotide sequence ID" value="NZ_WTYL01000003.1"/>
</dbReference>
<dbReference type="GO" id="GO:0000156">
    <property type="term" value="F:phosphorelay response regulator activity"/>
    <property type="evidence" value="ECO:0007669"/>
    <property type="project" value="TreeGrafter"/>
</dbReference>
<feature type="domain" description="OmpR/PhoB-type" evidence="5">
    <location>
        <begin position="126"/>
        <end position="224"/>
    </location>
</feature>
<dbReference type="SMART" id="SM00862">
    <property type="entry name" value="Trans_reg_C"/>
    <property type="match status" value="1"/>
</dbReference>
<dbReference type="SUPFAM" id="SSF52172">
    <property type="entry name" value="CheY-like"/>
    <property type="match status" value="1"/>
</dbReference>
<dbReference type="GO" id="GO:0006355">
    <property type="term" value="P:regulation of DNA-templated transcription"/>
    <property type="evidence" value="ECO:0007669"/>
    <property type="project" value="InterPro"/>
</dbReference>
<dbReference type="InterPro" id="IPR039420">
    <property type="entry name" value="WalR-like"/>
</dbReference>
<keyword evidence="1 3" id="KW-0238">DNA-binding</keyword>
<dbReference type="SMART" id="SM00448">
    <property type="entry name" value="REC"/>
    <property type="match status" value="1"/>
</dbReference>
<dbReference type="Gene3D" id="1.10.10.10">
    <property type="entry name" value="Winged helix-like DNA-binding domain superfamily/Winged helix DNA-binding domain"/>
    <property type="match status" value="1"/>
</dbReference>
<dbReference type="InterPro" id="IPR011006">
    <property type="entry name" value="CheY-like_superfamily"/>
</dbReference>
<dbReference type="Proteomes" id="UP000431922">
    <property type="component" value="Unassembled WGS sequence"/>
</dbReference>
<comment type="caution">
    <text evidence="6">The sequence shown here is derived from an EMBL/GenBank/DDBJ whole genome shotgun (WGS) entry which is preliminary data.</text>
</comment>
<reference evidence="6 7" key="1">
    <citation type="submission" date="2019-12" db="EMBL/GenBank/DDBJ databases">
        <title>Genomic-based taxomic classification of the family Erythrobacteraceae.</title>
        <authorList>
            <person name="Xu L."/>
        </authorList>
    </citation>
    <scope>NUCLEOTIDE SEQUENCE [LARGE SCALE GENOMIC DNA]</scope>
    <source>
        <strain evidence="6 7">KCTC 42453</strain>
    </source>
</reference>
<dbReference type="GO" id="GO:0000976">
    <property type="term" value="F:transcription cis-regulatory region binding"/>
    <property type="evidence" value="ECO:0007669"/>
    <property type="project" value="TreeGrafter"/>
</dbReference>
<feature type="domain" description="Response regulatory" evidence="4">
    <location>
        <begin position="2"/>
        <end position="115"/>
    </location>
</feature>
<evidence type="ECO:0000256" key="2">
    <source>
        <dbReference type="PROSITE-ProRule" id="PRU00169"/>
    </source>
</evidence>
<dbReference type="PANTHER" id="PTHR48111">
    <property type="entry name" value="REGULATOR OF RPOS"/>
    <property type="match status" value="1"/>
</dbReference>
<dbReference type="Pfam" id="PF00072">
    <property type="entry name" value="Response_reg"/>
    <property type="match status" value="1"/>
</dbReference>
<dbReference type="Pfam" id="PF00486">
    <property type="entry name" value="Trans_reg_C"/>
    <property type="match status" value="1"/>
</dbReference>
<dbReference type="GO" id="GO:0032993">
    <property type="term" value="C:protein-DNA complex"/>
    <property type="evidence" value="ECO:0007669"/>
    <property type="project" value="TreeGrafter"/>
</dbReference>
<dbReference type="EMBL" id="WTYL01000003">
    <property type="protein sequence ID" value="MXP44961.1"/>
    <property type="molecule type" value="Genomic_DNA"/>
</dbReference>
<gene>
    <name evidence="6" type="ORF">GRI65_10885</name>
</gene>
<dbReference type="Gene3D" id="6.10.250.690">
    <property type="match status" value="1"/>
</dbReference>
<evidence type="ECO:0000259" key="5">
    <source>
        <dbReference type="PROSITE" id="PS51755"/>
    </source>
</evidence>
<sequence length="231" mass="25797">MNILIVDDEPAIIAALKPVLGGQGYVLFTADCAKSALEMSRKHPIDLVLLDLGLPDADGIDIIGKLKEYSDPTVIILSARHLEKDKVRALDEGADDYINKPFGIEELLARLRAAQRRKRLAGKSEASKFVSDQLHVDFPTRQVRLMGQEVKLSPKEFSLLEVLCRNAGQVVTQRKLLIAGWNDPAADSQYLRSYIALLRQKLEYDPSEPEHILTEPGVGYRLSVSHKLKEM</sequence>
<feature type="modified residue" description="4-aspartylphosphate" evidence="2">
    <location>
        <position position="51"/>
    </location>
</feature>
<evidence type="ECO:0000256" key="3">
    <source>
        <dbReference type="PROSITE-ProRule" id="PRU01091"/>
    </source>
</evidence>
<dbReference type="AlphaFoldDB" id="A0A845B108"/>
<dbReference type="GO" id="GO:0005829">
    <property type="term" value="C:cytosol"/>
    <property type="evidence" value="ECO:0007669"/>
    <property type="project" value="TreeGrafter"/>
</dbReference>
<evidence type="ECO:0000259" key="4">
    <source>
        <dbReference type="PROSITE" id="PS50110"/>
    </source>
</evidence>
<proteinExistence type="predicted"/>